<dbReference type="InterPro" id="IPR052713">
    <property type="entry name" value="FeoA"/>
</dbReference>
<protein>
    <submittedName>
        <fullName evidence="3">Ferrous iron transport protein A</fullName>
    </submittedName>
</protein>
<name>A0A6M4MD63_9ALTE</name>
<dbReference type="PANTHER" id="PTHR42954">
    <property type="entry name" value="FE(2+) TRANSPORT PROTEIN A"/>
    <property type="match status" value="1"/>
</dbReference>
<dbReference type="Gene3D" id="2.30.30.90">
    <property type="match status" value="1"/>
</dbReference>
<keyword evidence="1" id="KW-0408">Iron</keyword>
<gene>
    <name evidence="3" type="ORF">CA267_010260</name>
</gene>
<dbReference type="Pfam" id="PF04023">
    <property type="entry name" value="FeoA"/>
    <property type="match status" value="1"/>
</dbReference>
<dbReference type="KEGG" id="apel:CA267_010260"/>
<evidence type="ECO:0000313" key="4">
    <source>
        <dbReference type="Proteomes" id="UP000219285"/>
    </source>
</evidence>
<dbReference type="SUPFAM" id="SSF50037">
    <property type="entry name" value="C-terminal domain of transcriptional repressors"/>
    <property type="match status" value="1"/>
</dbReference>
<dbReference type="InterPro" id="IPR007167">
    <property type="entry name" value="Fe-transptr_FeoA-like"/>
</dbReference>
<dbReference type="EMBL" id="CP052766">
    <property type="protein sequence ID" value="QJR81134.1"/>
    <property type="molecule type" value="Genomic_DNA"/>
</dbReference>
<feature type="domain" description="Ferrous iron transporter FeoA-like" evidence="2">
    <location>
        <begin position="5"/>
        <end position="79"/>
    </location>
</feature>
<evidence type="ECO:0000256" key="1">
    <source>
        <dbReference type="ARBA" id="ARBA00023004"/>
    </source>
</evidence>
<reference evidence="4" key="1">
    <citation type="submission" date="2014-12" db="EMBL/GenBank/DDBJ databases">
        <title>Complete genome sequence of a multi-drug resistant Klebsiella pneumoniae.</title>
        <authorList>
            <person name="Hua X."/>
            <person name="Chen Q."/>
            <person name="Li X."/>
            <person name="Feng Y."/>
            <person name="Ruan Z."/>
            <person name="Yu Y."/>
        </authorList>
    </citation>
    <scope>NUCLEOTIDE SEQUENCE [LARGE SCALE GENOMIC DNA]</scope>
    <source>
        <strain evidence="4">5.12</strain>
    </source>
</reference>
<dbReference type="InterPro" id="IPR038157">
    <property type="entry name" value="FeoA_core_dom"/>
</dbReference>
<dbReference type="PANTHER" id="PTHR42954:SF2">
    <property type="entry name" value="FE(2+) TRANSPORT PROTEIN A"/>
    <property type="match status" value="1"/>
</dbReference>
<dbReference type="RefSeq" id="WP_143269313.1">
    <property type="nucleotide sequence ID" value="NZ_CP052766.1"/>
</dbReference>
<dbReference type="Proteomes" id="UP000219285">
    <property type="component" value="Chromosome"/>
</dbReference>
<organism evidence="3 4">
    <name type="scientific">Alteromonas pelagimontana</name>
    <dbReference type="NCBI Taxonomy" id="1858656"/>
    <lineage>
        <taxon>Bacteria</taxon>
        <taxon>Pseudomonadati</taxon>
        <taxon>Pseudomonadota</taxon>
        <taxon>Gammaproteobacteria</taxon>
        <taxon>Alteromonadales</taxon>
        <taxon>Alteromonadaceae</taxon>
        <taxon>Alteromonas/Salinimonas group</taxon>
        <taxon>Alteromonas</taxon>
    </lineage>
</organism>
<evidence type="ECO:0000313" key="3">
    <source>
        <dbReference type="EMBL" id="QJR81134.1"/>
    </source>
</evidence>
<proteinExistence type="predicted"/>
<reference evidence="3 4" key="2">
    <citation type="submission" date="2020-04" db="EMBL/GenBank/DDBJ databases">
        <title>Complete genome sequence of Alteromonas pelagimontana 5.12T.</title>
        <authorList>
            <person name="Sinha R.K."/>
            <person name="Krishnan K.P."/>
            <person name="Kurian J.P."/>
        </authorList>
    </citation>
    <scope>NUCLEOTIDE SEQUENCE [LARGE SCALE GENOMIC DNA]</scope>
    <source>
        <strain evidence="3 4">5.12</strain>
    </source>
</reference>
<accession>A0A6M4MD63</accession>
<dbReference type="AlphaFoldDB" id="A0A6M4MD63"/>
<keyword evidence="4" id="KW-1185">Reference proteome</keyword>
<sequence length="82" mass="9147">MRTIMTLWDLPSKQLATIKAIRSDIRENVKERLSEMGLEDGRDVQCIRKGPLGGPIVMQLGGSVFAIEQELASKIEVEPQHS</sequence>
<dbReference type="GO" id="GO:0046914">
    <property type="term" value="F:transition metal ion binding"/>
    <property type="evidence" value="ECO:0007669"/>
    <property type="project" value="InterPro"/>
</dbReference>
<evidence type="ECO:0000259" key="2">
    <source>
        <dbReference type="SMART" id="SM00899"/>
    </source>
</evidence>
<dbReference type="InterPro" id="IPR008988">
    <property type="entry name" value="Transcriptional_repressor_C"/>
</dbReference>
<dbReference type="SMART" id="SM00899">
    <property type="entry name" value="FeoA"/>
    <property type="match status" value="1"/>
</dbReference>
<dbReference type="OrthoDB" id="5770927at2"/>